<dbReference type="EMBL" id="CAFBLZ010000038">
    <property type="protein sequence ID" value="CAB4885162.1"/>
    <property type="molecule type" value="Genomic_DNA"/>
</dbReference>
<organism evidence="1">
    <name type="scientific">freshwater metagenome</name>
    <dbReference type="NCBI Taxonomy" id="449393"/>
    <lineage>
        <taxon>unclassified sequences</taxon>
        <taxon>metagenomes</taxon>
        <taxon>ecological metagenomes</taxon>
    </lineage>
</organism>
<dbReference type="AlphaFoldDB" id="A0A6J7ENL1"/>
<sequence>MKKLTVGITVDTLKAAFGTSNPPDLAPAANNLRITESVLMNALGIQLKP</sequence>
<name>A0A6J7ENL1_9ZZZZ</name>
<accession>A0A6J7ENL1</accession>
<reference evidence="1" key="1">
    <citation type="submission" date="2020-05" db="EMBL/GenBank/DDBJ databases">
        <authorList>
            <person name="Chiriac C."/>
            <person name="Salcher M."/>
            <person name="Ghai R."/>
            <person name="Kavagutti S V."/>
        </authorList>
    </citation>
    <scope>NUCLEOTIDE SEQUENCE</scope>
</reference>
<gene>
    <name evidence="1" type="ORF">UFOPK3482_00585</name>
</gene>
<evidence type="ECO:0000313" key="1">
    <source>
        <dbReference type="EMBL" id="CAB4885162.1"/>
    </source>
</evidence>
<protein>
    <submittedName>
        <fullName evidence="1">Unannotated protein</fullName>
    </submittedName>
</protein>
<proteinExistence type="predicted"/>